<organism evidence="2 3">
    <name type="scientific">Ceratodon purpureus</name>
    <name type="common">Fire moss</name>
    <name type="synonym">Dicranum purpureum</name>
    <dbReference type="NCBI Taxonomy" id="3225"/>
    <lineage>
        <taxon>Eukaryota</taxon>
        <taxon>Viridiplantae</taxon>
        <taxon>Streptophyta</taxon>
        <taxon>Embryophyta</taxon>
        <taxon>Bryophyta</taxon>
        <taxon>Bryophytina</taxon>
        <taxon>Bryopsida</taxon>
        <taxon>Dicranidae</taxon>
        <taxon>Pseudoditrichales</taxon>
        <taxon>Ditrichaceae</taxon>
        <taxon>Ceratodon</taxon>
    </lineage>
</organism>
<comment type="caution">
    <text evidence="2">The sequence shown here is derived from an EMBL/GenBank/DDBJ whole genome shotgun (WGS) entry which is preliminary data.</text>
</comment>
<sequence>MKGRGGRDFEGRHCIDSGEEFSPAPENDYERFRMETIAINQLRFQLVLEAANVFNSDIA</sequence>
<gene>
    <name evidence="2" type="ORF">KC19_VG187300</name>
</gene>
<evidence type="ECO:0000313" key="3">
    <source>
        <dbReference type="Proteomes" id="UP000822688"/>
    </source>
</evidence>
<dbReference type="Proteomes" id="UP000822688">
    <property type="component" value="Chromosome V"/>
</dbReference>
<evidence type="ECO:0000256" key="1">
    <source>
        <dbReference type="SAM" id="MobiDB-lite"/>
    </source>
</evidence>
<dbReference type="EMBL" id="CM026426">
    <property type="protein sequence ID" value="KAG0573548.1"/>
    <property type="molecule type" value="Genomic_DNA"/>
</dbReference>
<feature type="region of interest" description="Disordered" evidence="1">
    <location>
        <begin position="1"/>
        <end position="27"/>
    </location>
</feature>
<keyword evidence="3" id="KW-1185">Reference proteome</keyword>
<dbReference type="AlphaFoldDB" id="A0A8T0HSN5"/>
<protein>
    <submittedName>
        <fullName evidence="2">Uncharacterized protein</fullName>
    </submittedName>
</protein>
<feature type="compositionally biased region" description="Basic and acidic residues" evidence="1">
    <location>
        <begin position="1"/>
        <end position="16"/>
    </location>
</feature>
<name>A0A8T0HSN5_CERPU</name>
<evidence type="ECO:0000313" key="2">
    <source>
        <dbReference type="EMBL" id="KAG0573548.1"/>
    </source>
</evidence>
<proteinExistence type="predicted"/>
<reference evidence="2" key="1">
    <citation type="submission" date="2020-06" db="EMBL/GenBank/DDBJ databases">
        <title>WGS assembly of Ceratodon purpureus strain R40.</title>
        <authorList>
            <person name="Carey S.B."/>
            <person name="Jenkins J."/>
            <person name="Shu S."/>
            <person name="Lovell J.T."/>
            <person name="Sreedasyam A."/>
            <person name="Maumus F."/>
            <person name="Tiley G.P."/>
            <person name="Fernandez-Pozo N."/>
            <person name="Barry K."/>
            <person name="Chen C."/>
            <person name="Wang M."/>
            <person name="Lipzen A."/>
            <person name="Daum C."/>
            <person name="Saski C.A."/>
            <person name="Payton A.C."/>
            <person name="Mcbreen J.C."/>
            <person name="Conrad R.E."/>
            <person name="Kollar L.M."/>
            <person name="Olsson S."/>
            <person name="Huttunen S."/>
            <person name="Landis J.B."/>
            <person name="Wickett N.J."/>
            <person name="Johnson M.G."/>
            <person name="Rensing S.A."/>
            <person name="Grimwood J."/>
            <person name="Schmutz J."/>
            <person name="Mcdaniel S.F."/>
        </authorList>
    </citation>
    <scope>NUCLEOTIDE SEQUENCE</scope>
    <source>
        <strain evidence="2">R40</strain>
    </source>
</reference>
<accession>A0A8T0HSN5</accession>